<organism evidence="1 2">
    <name type="scientific">Amycolatopsis tucumanensis</name>
    <dbReference type="NCBI Taxonomy" id="401106"/>
    <lineage>
        <taxon>Bacteria</taxon>
        <taxon>Bacillati</taxon>
        <taxon>Actinomycetota</taxon>
        <taxon>Actinomycetes</taxon>
        <taxon>Pseudonocardiales</taxon>
        <taxon>Pseudonocardiaceae</taxon>
        <taxon>Amycolatopsis</taxon>
    </lineage>
</organism>
<comment type="caution">
    <text evidence="1">The sequence shown here is derived from an EMBL/GenBank/DDBJ whole genome shotgun (WGS) entry which is preliminary data.</text>
</comment>
<sequence>MVNQPADEPFPFRGRVVWLTPEQGGRQTGPPRPDFYAANAFVPPHTAHSGLASFVLRNLVAGALVTPAEARWLAVENSGPYRIAPGTVVVVSEGPKPVGYFHVEEVRA</sequence>
<protein>
    <submittedName>
        <fullName evidence="1">Uncharacterized protein</fullName>
    </submittedName>
</protein>
<evidence type="ECO:0000313" key="2">
    <source>
        <dbReference type="Proteomes" id="UP001501624"/>
    </source>
</evidence>
<name>A0ABP7HZ27_9PSEU</name>
<dbReference type="Proteomes" id="UP001501624">
    <property type="component" value="Unassembled WGS sequence"/>
</dbReference>
<reference evidence="2" key="1">
    <citation type="journal article" date="2019" name="Int. J. Syst. Evol. Microbiol.">
        <title>The Global Catalogue of Microorganisms (GCM) 10K type strain sequencing project: providing services to taxonomists for standard genome sequencing and annotation.</title>
        <authorList>
            <consortium name="The Broad Institute Genomics Platform"/>
            <consortium name="The Broad Institute Genome Sequencing Center for Infectious Disease"/>
            <person name="Wu L."/>
            <person name="Ma J."/>
        </authorList>
    </citation>
    <scope>NUCLEOTIDE SEQUENCE [LARGE SCALE GENOMIC DNA]</scope>
    <source>
        <strain evidence="2">JCM 17017</strain>
    </source>
</reference>
<dbReference type="RefSeq" id="WP_237335573.1">
    <property type="nucleotide sequence ID" value="NZ_BAABCM010000002.1"/>
</dbReference>
<accession>A0ABP7HZ27</accession>
<gene>
    <name evidence="1" type="ORF">GCM10022380_19730</name>
</gene>
<keyword evidence="2" id="KW-1185">Reference proteome</keyword>
<evidence type="ECO:0000313" key="1">
    <source>
        <dbReference type="EMBL" id="GAA3802250.1"/>
    </source>
</evidence>
<dbReference type="EMBL" id="BAABCM010000002">
    <property type="protein sequence ID" value="GAA3802250.1"/>
    <property type="molecule type" value="Genomic_DNA"/>
</dbReference>
<proteinExistence type="predicted"/>